<dbReference type="AlphaFoldDB" id="X1IZD6"/>
<comment type="caution">
    <text evidence="1">The sequence shown here is derived from an EMBL/GenBank/DDBJ whole genome shotgun (WGS) entry which is preliminary data.</text>
</comment>
<evidence type="ECO:0000313" key="1">
    <source>
        <dbReference type="EMBL" id="GAH74610.1"/>
    </source>
</evidence>
<organism evidence="1">
    <name type="scientific">marine sediment metagenome</name>
    <dbReference type="NCBI Taxonomy" id="412755"/>
    <lineage>
        <taxon>unclassified sequences</taxon>
        <taxon>metagenomes</taxon>
        <taxon>ecological metagenomes</taxon>
    </lineage>
</organism>
<name>X1IZD6_9ZZZZ</name>
<protein>
    <submittedName>
        <fullName evidence="1">Uncharacterized protein</fullName>
    </submittedName>
</protein>
<gene>
    <name evidence="1" type="ORF">S03H2_45930</name>
</gene>
<sequence length="75" mass="8862">MAEIRDSYKKRYKMRAVGQNGLNIIVSIPRIVIKREAERRELTIEEFLEQFKAVAQFGNFEGVIYTFEENKRHGV</sequence>
<proteinExistence type="predicted"/>
<dbReference type="EMBL" id="BARU01028801">
    <property type="protein sequence ID" value="GAH74610.1"/>
    <property type="molecule type" value="Genomic_DNA"/>
</dbReference>
<accession>X1IZD6</accession>
<reference evidence="1" key="1">
    <citation type="journal article" date="2014" name="Front. Microbiol.">
        <title>High frequency of phylogenetically diverse reductive dehalogenase-homologous genes in deep subseafloor sedimentary metagenomes.</title>
        <authorList>
            <person name="Kawai M."/>
            <person name="Futagami T."/>
            <person name="Toyoda A."/>
            <person name="Takaki Y."/>
            <person name="Nishi S."/>
            <person name="Hori S."/>
            <person name="Arai W."/>
            <person name="Tsubouchi T."/>
            <person name="Morono Y."/>
            <person name="Uchiyama I."/>
            <person name="Ito T."/>
            <person name="Fujiyama A."/>
            <person name="Inagaki F."/>
            <person name="Takami H."/>
        </authorList>
    </citation>
    <scope>NUCLEOTIDE SEQUENCE</scope>
    <source>
        <strain evidence="1">Expedition CK06-06</strain>
    </source>
</reference>